<evidence type="ECO:0000313" key="1">
    <source>
        <dbReference type="EMBL" id="RDX72890.1"/>
    </source>
</evidence>
<comment type="caution">
    <text evidence="1">The sequence shown here is derived from an EMBL/GenBank/DDBJ whole genome shotgun (WGS) entry which is preliminary data.</text>
</comment>
<evidence type="ECO:0000313" key="2">
    <source>
        <dbReference type="Proteomes" id="UP000257109"/>
    </source>
</evidence>
<sequence>MRQMPKVCESPRGTPGTFTLGRIALAISQVESGHSWPFPSSSKTTQILDSSSELLHQVGRGGTGRHNHGRKGQAFLLEENHMLLWYTGGDRFASQVIDDFCKGLQIKQSFTSVEHPQSNGQAEVVNKGCGDAWKKRREDGRRSSPRYFGSTIPRPILRLMRLLFD</sequence>
<dbReference type="Gene3D" id="3.30.420.10">
    <property type="entry name" value="Ribonuclease H-like superfamily/Ribonuclease H"/>
    <property type="match status" value="1"/>
</dbReference>
<proteinExistence type="predicted"/>
<dbReference type="OrthoDB" id="2016337at2759"/>
<dbReference type="Proteomes" id="UP000257109">
    <property type="component" value="Unassembled WGS sequence"/>
</dbReference>
<name>A0A371F3N5_MUCPR</name>
<feature type="non-terminal residue" evidence="1">
    <location>
        <position position="1"/>
    </location>
</feature>
<dbReference type="InterPro" id="IPR012337">
    <property type="entry name" value="RNaseH-like_sf"/>
</dbReference>
<dbReference type="SUPFAM" id="SSF53098">
    <property type="entry name" value="Ribonuclease H-like"/>
    <property type="match status" value="1"/>
</dbReference>
<evidence type="ECO:0008006" key="3">
    <source>
        <dbReference type="Google" id="ProtNLM"/>
    </source>
</evidence>
<keyword evidence="2" id="KW-1185">Reference proteome</keyword>
<dbReference type="GO" id="GO:0003676">
    <property type="term" value="F:nucleic acid binding"/>
    <property type="evidence" value="ECO:0007669"/>
    <property type="project" value="InterPro"/>
</dbReference>
<accession>A0A371F3N5</accession>
<dbReference type="EMBL" id="QJKJ01010723">
    <property type="protein sequence ID" value="RDX72890.1"/>
    <property type="molecule type" value="Genomic_DNA"/>
</dbReference>
<organism evidence="1 2">
    <name type="scientific">Mucuna pruriens</name>
    <name type="common">Velvet bean</name>
    <name type="synonym">Dolichos pruriens</name>
    <dbReference type="NCBI Taxonomy" id="157652"/>
    <lineage>
        <taxon>Eukaryota</taxon>
        <taxon>Viridiplantae</taxon>
        <taxon>Streptophyta</taxon>
        <taxon>Embryophyta</taxon>
        <taxon>Tracheophyta</taxon>
        <taxon>Spermatophyta</taxon>
        <taxon>Magnoliopsida</taxon>
        <taxon>eudicotyledons</taxon>
        <taxon>Gunneridae</taxon>
        <taxon>Pentapetalae</taxon>
        <taxon>rosids</taxon>
        <taxon>fabids</taxon>
        <taxon>Fabales</taxon>
        <taxon>Fabaceae</taxon>
        <taxon>Papilionoideae</taxon>
        <taxon>50 kb inversion clade</taxon>
        <taxon>NPAAA clade</taxon>
        <taxon>indigoferoid/millettioid clade</taxon>
        <taxon>Phaseoleae</taxon>
        <taxon>Mucuna</taxon>
    </lineage>
</organism>
<gene>
    <name evidence="1" type="ORF">CR513_47573</name>
</gene>
<dbReference type="InterPro" id="IPR036397">
    <property type="entry name" value="RNaseH_sf"/>
</dbReference>
<protein>
    <recommendedName>
        <fullName evidence="3">Integrase catalytic domain-containing protein</fullName>
    </recommendedName>
</protein>
<dbReference type="AlphaFoldDB" id="A0A371F3N5"/>
<reference evidence="1" key="1">
    <citation type="submission" date="2018-05" db="EMBL/GenBank/DDBJ databases">
        <title>Draft genome of Mucuna pruriens seed.</title>
        <authorList>
            <person name="Nnadi N.E."/>
            <person name="Vos R."/>
            <person name="Hasami M.H."/>
            <person name="Devisetty U.K."/>
            <person name="Aguiy J.C."/>
        </authorList>
    </citation>
    <scope>NUCLEOTIDE SEQUENCE [LARGE SCALE GENOMIC DNA]</scope>
    <source>
        <strain evidence="1">JCA_2017</strain>
    </source>
</reference>